<keyword evidence="2" id="KW-1185">Reference proteome</keyword>
<organism evidence="1 2">
    <name type="scientific">Chryseobacterium koreense CCUG 49689</name>
    <dbReference type="NCBI Taxonomy" id="1304281"/>
    <lineage>
        <taxon>Bacteria</taxon>
        <taxon>Pseudomonadati</taxon>
        <taxon>Bacteroidota</taxon>
        <taxon>Flavobacteriia</taxon>
        <taxon>Flavobacteriales</taxon>
        <taxon>Weeksellaceae</taxon>
        <taxon>Chryseobacterium group</taxon>
        <taxon>Chryseobacterium</taxon>
    </lineage>
</organism>
<dbReference type="STRING" id="1304281.ACM44_14590"/>
<accession>A0A0J7ITE9</accession>
<name>A0A0J7ITE9_9FLAO</name>
<dbReference type="PATRIC" id="fig|1304281.5.peg.3181"/>
<dbReference type="EMBL" id="LFNG01000047">
    <property type="protein sequence ID" value="KMQ69069.1"/>
    <property type="molecule type" value="Genomic_DNA"/>
</dbReference>
<sequence length="63" mass="7229">MTPEEFEKQFEALVKNAPKGSTLFCTYSNDDNKRPTILFAQGNPIEIIFDLTKFANKECEAKR</sequence>
<comment type="caution">
    <text evidence="1">The sequence shown here is derived from an EMBL/GenBank/DDBJ whole genome shotgun (WGS) entry which is preliminary data.</text>
</comment>
<reference evidence="1 2" key="1">
    <citation type="journal article" date="2004" name="Int. J. Syst. Evol. Microbiol.">
        <title>Kaistella koreensis gen. nov., sp. nov., a novel member of the Chryseobacterium-Bergeyella-Riemerella branch.</title>
        <authorList>
            <person name="Kim M.K."/>
            <person name="Im W.T."/>
            <person name="Shin Y.K."/>
            <person name="Lim J.H."/>
            <person name="Kim S.H."/>
            <person name="Lee B.C."/>
            <person name="Park M.Y."/>
            <person name="Lee K.Y."/>
            <person name="Lee S.T."/>
        </authorList>
    </citation>
    <scope>NUCLEOTIDE SEQUENCE [LARGE SCALE GENOMIC DNA]</scope>
    <source>
        <strain evidence="1 2">CCUG 49689</strain>
    </source>
</reference>
<dbReference type="AlphaFoldDB" id="A0A0J7ITE9"/>
<proteinExistence type="predicted"/>
<evidence type="ECO:0000313" key="1">
    <source>
        <dbReference type="EMBL" id="KMQ69069.1"/>
    </source>
</evidence>
<feature type="non-terminal residue" evidence="1">
    <location>
        <position position="63"/>
    </location>
</feature>
<gene>
    <name evidence="1" type="ORF">ACM44_14590</name>
</gene>
<evidence type="ECO:0000313" key="2">
    <source>
        <dbReference type="Proteomes" id="UP000035900"/>
    </source>
</evidence>
<protein>
    <submittedName>
        <fullName evidence="1">Uncharacterized protein</fullName>
    </submittedName>
</protein>
<dbReference type="Proteomes" id="UP000035900">
    <property type="component" value="Unassembled WGS sequence"/>
</dbReference>
<dbReference type="RefSeq" id="WP_048500792.1">
    <property type="nucleotide sequence ID" value="NZ_LFNG01000047.1"/>
</dbReference>